<keyword evidence="2" id="KW-1185">Reference proteome</keyword>
<evidence type="ECO:0000313" key="2">
    <source>
        <dbReference type="Proteomes" id="UP000676079"/>
    </source>
</evidence>
<dbReference type="EMBL" id="CP074136">
    <property type="protein sequence ID" value="QUX26409.1"/>
    <property type="molecule type" value="Genomic_DNA"/>
</dbReference>
<keyword evidence="1" id="KW-0614">Plasmid</keyword>
<organism evidence="1 2">
    <name type="scientific">Nocardiopsis changdeensis</name>
    <dbReference type="NCBI Taxonomy" id="2831969"/>
    <lineage>
        <taxon>Bacteria</taxon>
        <taxon>Bacillati</taxon>
        <taxon>Actinomycetota</taxon>
        <taxon>Actinomycetes</taxon>
        <taxon>Streptosporangiales</taxon>
        <taxon>Nocardiopsidaceae</taxon>
        <taxon>Nocardiopsis</taxon>
    </lineage>
</organism>
<accession>A0A975QC90</accession>
<evidence type="ECO:0000313" key="1">
    <source>
        <dbReference type="EMBL" id="QUX26409.1"/>
    </source>
</evidence>
<dbReference type="RefSeq" id="WP_220565988.1">
    <property type="nucleotide sequence ID" value="NZ_CP074136.1"/>
</dbReference>
<reference evidence="2" key="1">
    <citation type="submission" date="2021-05" db="EMBL/GenBank/DDBJ databases">
        <title>Direct Submission.</title>
        <authorList>
            <person name="Li K."/>
            <person name="Gao J."/>
        </authorList>
    </citation>
    <scope>NUCLEOTIDE SEQUENCE [LARGE SCALE GENOMIC DNA]</scope>
    <source>
        <strain evidence="2">Mg02</strain>
        <plasmid evidence="2">unnamed4</plasmid>
    </source>
</reference>
<geneLocation type="plasmid" evidence="1 2">
    <name>unnamed4</name>
</geneLocation>
<gene>
    <name evidence="1" type="ORF">KGD84_32440</name>
</gene>
<name>A0A975QC90_9ACTN</name>
<proteinExistence type="predicted"/>
<protein>
    <submittedName>
        <fullName evidence="1">Uncharacterized protein</fullName>
    </submittedName>
</protein>
<sequence length="119" mass="12877">MPPQIRISRAVRTLEARRTSQADALAALLRQIHEAQAIGRLPRLVRESAQALAEEITAPAPRGWRRLLDRSPAGREAAAVAVLLRAVEADRDQAGLPVRRAAQRLARVLSVSRIPAGAA</sequence>
<dbReference type="Proteomes" id="UP000676079">
    <property type="component" value="Plasmid unnamed4"/>
</dbReference>